<proteinExistence type="predicted"/>
<dbReference type="InterPro" id="IPR036236">
    <property type="entry name" value="Znf_C2H2_sf"/>
</dbReference>
<feature type="compositionally biased region" description="Basic and acidic residues" evidence="6">
    <location>
        <begin position="63"/>
        <end position="106"/>
    </location>
</feature>
<feature type="region of interest" description="Disordered" evidence="6">
    <location>
        <begin position="56"/>
        <end position="126"/>
    </location>
</feature>
<dbReference type="InterPro" id="IPR013087">
    <property type="entry name" value="Znf_C2H2_type"/>
</dbReference>
<dbReference type="SMART" id="SM00355">
    <property type="entry name" value="ZnF_C2H2"/>
    <property type="match status" value="12"/>
</dbReference>
<dbReference type="AlphaFoldDB" id="A0A2G8LB20"/>
<dbReference type="PROSITE" id="PS00028">
    <property type="entry name" value="ZINC_FINGER_C2H2_1"/>
    <property type="match status" value="4"/>
</dbReference>
<evidence type="ECO:0000313" key="8">
    <source>
        <dbReference type="EMBL" id="PIK57360.1"/>
    </source>
</evidence>
<dbReference type="Gene3D" id="3.30.160.60">
    <property type="entry name" value="Classic Zinc Finger"/>
    <property type="match status" value="5"/>
</dbReference>
<gene>
    <name evidence="8" type="ORF">BSL78_05749</name>
</gene>
<dbReference type="SUPFAM" id="SSF57667">
    <property type="entry name" value="beta-beta-alpha zinc fingers"/>
    <property type="match status" value="4"/>
</dbReference>
<keyword evidence="9" id="KW-1185">Reference proteome</keyword>
<evidence type="ECO:0000256" key="6">
    <source>
        <dbReference type="SAM" id="MobiDB-lite"/>
    </source>
</evidence>
<dbReference type="Proteomes" id="UP000230750">
    <property type="component" value="Unassembled WGS sequence"/>
</dbReference>
<dbReference type="STRING" id="307972.A0A2G8LB20"/>
<feature type="region of interest" description="Disordered" evidence="6">
    <location>
        <begin position="612"/>
        <end position="647"/>
    </location>
</feature>
<feature type="region of interest" description="Disordered" evidence="6">
    <location>
        <begin position="526"/>
        <end position="565"/>
    </location>
</feature>
<feature type="region of interest" description="Disordered" evidence="6">
    <location>
        <begin position="147"/>
        <end position="181"/>
    </location>
</feature>
<evidence type="ECO:0000256" key="3">
    <source>
        <dbReference type="ARBA" id="ARBA00022771"/>
    </source>
</evidence>
<sequence>METAKRAGLRSSPRNEMKKMGSKDEKKHQTAKPLKGGKRQSKKVVVEAVLPLEMSSDVIEQASYREEQGQSREGSDRDQSVIDEHRFEQSGEMSRAEMPKEIKGVSREMSTQNEQQKKDQARQEKDDVLSVVIQKLTELVKSSESLCSPANKKAHGSGCSSGANTPPKAIESKKKPRKRRHKSQLYKCPHCPCLFAIRKRDLKKEREILCSCCEKLKQAKAEALKEKLEQTVTPLQVVPLESWKVVCDVCSQWVSDYTSLLYHLASHTDVQIFKCKLCDFVTTKQGKIESHQASHRPREISNKFVCSLCKFSTNEFARMEEHLKSHDQKKLLVLKCSVCGYTCRSEEVLRYHMVTHIIEPTGMKVARKCGDVCKTGEEDDDVFKCTVCGYSCDKLSTLKSHSWRHAGEQSCSYPVEESDDEASIDVNEKLKELSTGSMRNSPDSSDPDGSEDEKTMDSSKDLSRLAIGCCGTKGQACCSENAGQCQCKSIDVPASQQPVLKVILNDIVNKTAEAVSDDGKIVAPVGTDGCRNDESMGGGETAQVADESNKNLSVDDIKKTPKEDGNDKVEHVLDECSTLIDDFYDKMDRDGATTQVDNIVCGGKKRSVDGQNCCKSAEKSSCPSSREKEVEKTTEIPQTKDMSMPSDDGSIIVVVENVGFTSLLEDTASVVEVTTSEEPHPSSAPSPSLVKEDVKIAIKRLLTPPQSGGEPSAKKLTKEDSAGISKLLLNVVEDLVEKPTTPQVKSSSSEIVEKDRGWSAGGQIICPFCDEQVSCFISLKRHLLDHCRDEILHSCLSCPAKFTSKTQLITHQRVHSTEPAAAAAATAVANSNKAQVEQERIHIQQMQVAEEAVQTCTEGIGTSTNRKCTLCGRKFRTKASLYLHEQECTTKKKEFPCIECDFVGNTRKELNEHLTESHKKPFKCALCQYTSATPSGIKNHMKFHAVDKPYKCHLCNFSGAYPQSLRSHLKVHANSEMVTQTSCEQYKCKLCGYISCHLPSMKSHMWRHARDPGFDYNMVDDIIKDASPTSGHVNAPTGHVNANWW</sequence>
<feature type="domain" description="C2H2-type" evidence="7">
    <location>
        <begin position="866"/>
        <end position="896"/>
    </location>
</feature>
<evidence type="ECO:0000256" key="1">
    <source>
        <dbReference type="ARBA" id="ARBA00022723"/>
    </source>
</evidence>
<protein>
    <submittedName>
        <fullName evidence="8">Putative zinc finger protein</fullName>
    </submittedName>
</protein>
<evidence type="ECO:0000256" key="4">
    <source>
        <dbReference type="ARBA" id="ARBA00022833"/>
    </source>
</evidence>
<dbReference type="OrthoDB" id="10066771at2759"/>
<dbReference type="EMBL" id="MRZV01000145">
    <property type="protein sequence ID" value="PIK57360.1"/>
    <property type="molecule type" value="Genomic_DNA"/>
</dbReference>
<keyword evidence="3 5" id="KW-0863">Zinc-finger</keyword>
<evidence type="ECO:0000313" key="9">
    <source>
        <dbReference type="Proteomes" id="UP000230750"/>
    </source>
</evidence>
<feature type="domain" description="C2H2-type" evidence="7">
    <location>
        <begin position="922"/>
        <end position="949"/>
    </location>
</feature>
<feature type="domain" description="C2H2-type" evidence="7">
    <location>
        <begin position="950"/>
        <end position="977"/>
    </location>
</feature>
<feature type="compositionally biased region" description="Basic and acidic residues" evidence="6">
    <location>
        <begin position="625"/>
        <end position="634"/>
    </location>
</feature>
<name>A0A2G8LB20_STIJA</name>
<keyword evidence="4" id="KW-0862">Zinc</keyword>
<feature type="compositionally biased region" description="Basic and acidic residues" evidence="6">
    <location>
        <begin position="13"/>
        <end position="28"/>
    </location>
</feature>
<dbReference type="GO" id="GO:0008270">
    <property type="term" value="F:zinc ion binding"/>
    <property type="evidence" value="ECO:0007669"/>
    <property type="project" value="UniProtKB-KW"/>
</dbReference>
<evidence type="ECO:0000259" key="7">
    <source>
        <dbReference type="PROSITE" id="PS50157"/>
    </source>
</evidence>
<reference evidence="8 9" key="1">
    <citation type="journal article" date="2017" name="PLoS Biol.">
        <title>The sea cucumber genome provides insights into morphological evolution and visceral regeneration.</title>
        <authorList>
            <person name="Zhang X."/>
            <person name="Sun L."/>
            <person name="Yuan J."/>
            <person name="Sun Y."/>
            <person name="Gao Y."/>
            <person name="Zhang L."/>
            <person name="Li S."/>
            <person name="Dai H."/>
            <person name="Hamel J.F."/>
            <person name="Liu C."/>
            <person name="Yu Y."/>
            <person name="Liu S."/>
            <person name="Lin W."/>
            <person name="Guo K."/>
            <person name="Jin S."/>
            <person name="Xu P."/>
            <person name="Storey K.B."/>
            <person name="Huan P."/>
            <person name="Zhang T."/>
            <person name="Zhou Y."/>
            <person name="Zhang J."/>
            <person name="Lin C."/>
            <person name="Li X."/>
            <person name="Xing L."/>
            <person name="Huo D."/>
            <person name="Sun M."/>
            <person name="Wang L."/>
            <person name="Mercier A."/>
            <person name="Li F."/>
            <person name="Yang H."/>
            <person name="Xiang J."/>
        </authorList>
    </citation>
    <scope>NUCLEOTIDE SEQUENCE [LARGE SCALE GENOMIC DNA]</scope>
    <source>
        <strain evidence="8">Shaxun</strain>
        <tissue evidence="8">Muscle</tissue>
    </source>
</reference>
<keyword evidence="1" id="KW-0479">Metal-binding</keyword>
<organism evidence="8 9">
    <name type="scientific">Stichopus japonicus</name>
    <name type="common">Sea cucumber</name>
    <dbReference type="NCBI Taxonomy" id="307972"/>
    <lineage>
        <taxon>Eukaryota</taxon>
        <taxon>Metazoa</taxon>
        <taxon>Echinodermata</taxon>
        <taxon>Eleutherozoa</taxon>
        <taxon>Echinozoa</taxon>
        <taxon>Holothuroidea</taxon>
        <taxon>Aspidochirotacea</taxon>
        <taxon>Aspidochirotida</taxon>
        <taxon>Stichopodidae</taxon>
        <taxon>Apostichopus</taxon>
    </lineage>
</organism>
<dbReference type="PROSITE" id="PS50157">
    <property type="entry name" value="ZINC_FINGER_C2H2_2"/>
    <property type="match status" value="5"/>
</dbReference>
<keyword evidence="2" id="KW-0677">Repeat</keyword>
<dbReference type="PANTHER" id="PTHR24379:SF121">
    <property type="entry name" value="C2H2-TYPE DOMAIN-CONTAINING PROTEIN"/>
    <property type="match status" value="1"/>
</dbReference>
<comment type="caution">
    <text evidence="8">The sequence shown here is derived from an EMBL/GenBank/DDBJ whole genome shotgun (WGS) entry which is preliminary data.</text>
</comment>
<feature type="domain" description="C2H2-type" evidence="7">
    <location>
        <begin position="793"/>
        <end position="820"/>
    </location>
</feature>
<evidence type="ECO:0000256" key="2">
    <source>
        <dbReference type="ARBA" id="ARBA00022737"/>
    </source>
</evidence>
<feature type="compositionally biased region" description="Basic and acidic residues" evidence="6">
    <location>
        <begin position="115"/>
        <end position="126"/>
    </location>
</feature>
<accession>A0A2G8LB20</accession>
<feature type="compositionally biased region" description="Basic and acidic residues" evidence="6">
    <location>
        <begin position="547"/>
        <end position="565"/>
    </location>
</feature>
<feature type="region of interest" description="Disordered" evidence="6">
    <location>
        <begin position="1"/>
        <end position="43"/>
    </location>
</feature>
<feature type="region of interest" description="Disordered" evidence="6">
    <location>
        <begin position="431"/>
        <end position="458"/>
    </location>
</feature>
<evidence type="ECO:0000256" key="5">
    <source>
        <dbReference type="PROSITE-ProRule" id="PRU00042"/>
    </source>
</evidence>
<feature type="compositionally biased region" description="Polar residues" evidence="6">
    <location>
        <begin position="612"/>
        <end position="624"/>
    </location>
</feature>
<feature type="domain" description="C2H2-type" evidence="7">
    <location>
        <begin position="383"/>
        <end position="410"/>
    </location>
</feature>
<dbReference type="PANTHER" id="PTHR24379">
    <property type="entry name" value="KRAB AND ZINC FINGER DOMAIN-CONTAINING"/>
    <property type="match status" value="1"/>
</dbReference>